<accession>A0ABP8DAV9</accession>
<dbReference type="InterPro" id="IPR011075">
    <property type="entry name" value="TetR_C"/>
</dbReference>
<comment type="caution">
    <text evidence="6">The sequence shown here is derived from an EMBL/GenBank/DDBJ whole genome shotgun (WGS) entry which is preliminary data.</text>
</comment>
<evidence type="ECO:0000256" key="4">
    <source>
        <dbReference type="PROSITE-ProRule" id="PRU00335"/>
    </source>
</evidence>
<dbReference type="EMBL" id="BAABAT010000011">
    <property type="protein sequence ID" value="GAA4251523.1"/>
    <property type="molecule type" value="Genomic_DNA"/>
</dbReference>
<reference evidence="7" key="1">
    <citation type="journal article" date="2019" name="Int. J. Syst. Evol. Microbiol.">
        <title>The Global Catalogue of Microorganisms (GCM) 10K type strain sequencing project: providing services to taxonomists for standard genome sequencing and annotation.</title>
        <authorList>
            <consortium name="The Broad Institute Genomics Platform"/>
            <consortium name="The Broad Institute Genome Sequencing Center for Infectious Disease"/>
            <person name="Wu L."/>
            <person name="Ma J."/>
        </authorList>
    </citation>
    <scope>NUCLEOTIDE SEQUENCE [LARGE SCALE GENOMIC DNA]</scope>
    <source>
        <strain evidence="7">JCM 17441</strain>
    </source>
</reference>
<feature type="domain" description="HTH tetR-type" evidence="5">
    <location>
        <begin position="8"/>
        <end position="68"/>
    </location>
</feature>
<dbReference type="Pfam" id="PF16925">
    <property type="entry name" value="TetR_C_13"/>
    <property type="match status" value="1"/>
</dbReference>
<organism evidence="6 7">
    <name type="scientific">Dactylosporangium darangshiense</name>
    <dbReference type="NCBI Taxonomy" id="579108"/>
    <lineage>
        <taxon>Bacteria</taxon>
        <taxon>Bacillati</taxon>
        <taxon>Actinomycetota</taxon>
        <taxon>Actinomycetes</taxon>
        <taxon>Micromonosporales</taxon>
        <taxon>Micromonosporaceae</taxon>
        <taxon>Dactylosporangium</taxon>
    </lineage>
</organism>
<dbReference type="RefSeq" id="WP_345129038.1">
    <property type="nucleotide sequence ID" value="NZ_BAABAT010000011.1"/>
</dbReference>
<dbReference type="InterPro" id="IPR009057">
    <property type="entry name" value="Homeodomain-like_sf"/>
</dbReference>
<name>A0ABP8DAV9_9ACTN</name>
<dbReference type="PRINTS" id="PR00455">
    <property type="entry name" value="HTHTETR"/>
</dbReference>
<evidence type="ECO:0000313" key="7">
    <source>
        <dbReference type="Proteomes" id="UP001500620"/>
    </source>
</evidence>
<gene>
    <name evidence="6" type="ORF">GCM10022255_044490</name>
</gene>
<dbReference type="PROSITE" id="PS50977">
    <property type="entry name" value="HTH_TETR_2"/>
    <property type="match status" value="1"/>
</dbReference>
<evidence type="ECO:0000256" key="3">
    <source>
        <dbReference type="ARBA" id="ARBA00023163"/>
    </source>
</evidence>
<dbReference type="Gene3D" id="1.10.357.10">
    <property type="entry name" value="Tetracycline Repressor, domain 2"/>
    <property type="match status" value="1"/>
</dbReference>
<evidence type="ECO:0000313" key="6">
    <source>
        <dbReference type="EMBL" id="GAA4251523.1"/>
    </source>
</evidence>
<dbReference type="SUPFAM" id="SSF48498">
    <property type="entry name" value="Tetracyclin repressor-like, C-terminal domain"/>
    <property type="match status" value="1"/>
</dbReference>
<evidence type="ECO:0000259" key="5">
    <source>
        <dbReference type="PROSITE" id="PS50977"/>
    </source>
</evidence>
<dbReference type="SUPFAM" id="SSF46689">
    <property type="entry name" value="Homeodomain-like"/>
    <property type="match status" value="1"/>
</dbReference>
<keyword evidence="7" id="KW-1185">Reference proteome</keyword>
<sequence>MTVAARPRSARERLMSVATALFYAEGIHAVGIDRIIAEAAVAKATFYHHFPSKDDLVRAYLIEEYQRQRDALEAVRQATPDPRAALLGMFDLLLDNAVRPRFRGCPFTNAAVEYPDPAHPVRRTIADYRRWNRELYRTLLASAAHPDPDGTATVLMAIRDGIVAGGSLDDPAVLEPYVRSTVTRLLDAS</sequence>
<protein>
    <submittedName>
        <fullName evidence="6">TetR/AcrR family transcriptional regulator</fullName>
    </submittedName>
</protein>
<proteinExistence type="predicted"/>
<dbReference type="InterPro" id="IPR036271">
    <property type="entry name" value="Tet_transcr_reg_TetR-rel_C_sf"/>
</dbReference>
<keyword evidence="3" id="KW-0804">Transcription</keyword>
<keyword evidence="1" id="KW-0805">Transcription regulation</keyword>
<evidence type="ECO:0000256" key="1">
    <source>
        <dbReference type="ARBA" id="ARBA00023015"/>
    </source>
</evidence>
<dbReference type="InterPro" id="IPR001647">
    <property type="entry name" value="HTH_TetR"/>
</dbReference>
<dbReference type="Proteomes" id="UP001500620">
    <property type="component" value="Unassembled WGS sequence"/>
</dbReference>
<evidence type="ECO:0000256" key="2">
    <source>
        <dbReference type="ARBA" id="ARBA00023125"/>
    </source>
</evidence>
<feature type="DNA-binding region" description="H-T-H motif" evidence="4">
    <location>
        <begin position="31"/>
        <end position="50"/>
    </location>
</feature>
<dbReference type="PANTHER" id="PTHR47506:SF1">
    <property type="entry name" value="HTH-TYPE TRANSCRIPTIONAL REGULATOR YJDC"/>
    <property type="match status" value="1"/>
</dbReference>
<dbReference type="Pfam" id="PF00440">
    <property type="entry name" value="TetR_N"/>
    <property type="match status" value="1"/>
</dbReference>
<dbReference type="PANTHER" id="PTHR47506">
    <property type="entry name" value="TRANSCRIPTIONAL REGULATORY PROTEIN"/>
    <property type="match status" value="1"/>
</dbReference>
<keyword evidence="2 4" id="KW-0238">DNA-binding</keyword>